<reference evidence="3" key="2">
    <citation type="journal article" date="2008" name="Nucleic Acids Res.">
        <title>The rice annotation project database (RAP-DB): 2008 update.</title>
        <authorList>
            <consortium name="The rice annotation project (RAP)"/>
        </authorList>
    </citation>
    <scope>GENOME REANNOTATION</scope>
    <source>
        <strain evidence="3">cv. Nipponbare</strain>
    </source>
</reference>
<evidence type="ECO:0000256" key="1">
    <source>
        <dbReference type="SAM" id="MobiDB-lite"/>
    </source>
</evidence>
<dbReference type="Proteomes" id="UP000000763">
    <property type="component" value="Chromosome 4"/>
</dbReference>
<sequence>MASSSAIVDELFHQICAPPRPCSPATATPAPVPLHNLPATILADSRLVLSPLANASSSSPLALSPSSRLLALVGAASPSPRANMREEDENSDGSGMLAANIIVHGAHA</sequence>
<protein>
    <submittedName>
        <fullName evidence="2">Os04g0458700 protein</fullName>
    </submittedName>
</protein>
<dbReference type="AlphaFoldDB" id="C7J1E4"/>
<feature type="region of interest" description="Disordered" evidence="1">
    <location>
        <begin position="76"/>
        <end position="96"/>
    </location>
</feature>
<accession>C7J1E4</accession>
<organism evidence="2 3">
    <name type="scientific">Oryza sativa subsp. japonica</name>
    <name type="common">Rice</name>
    <dbReference type="NCBI Taxonomy" id="39947"/>
    <lineage>
        <taxon>Eukaryota</taxon>
        <taxon>Viridiplantae</taxon>
        <taxon>Streptophyta</taxon>
        <taxon>Embryophyta</taxon>
        <taxon>Tracheophyta</taxon>
        <taxon>Spermatophyta</taxon>
        <taxon>Magnoliopsida</taxon>
        <taxon>Liliopsida</taxon>
        <taxon>Poales</taxon>
        <taxon>Poaceae</taxon>
        <taxon>BOP clade</taxon>
        <taxon>Oryzoideae</taxon>
        <taxon>Oryzeae</taxon>
        <taxon>Oryzinae</taxon>
        <taxon>Oryza</taxon>
        <taxon>Oryza sativa</taxon>
    </lineage>
</organism>
<proteinExistence type="predicted"/>
<gene>
    <name evidence="2" type="ordered locus">Os04g0458700</name>
</gene>
<evidence type="ECO:0000313" key="2">
    <source>
        <dbReference type="EMBL" id="BAH92696.1"/>
    </source>
</evidence>
<reference evidence="2 3" key="1">
    <citation type="journal article" date="2005" name="Nature">
        <title>The map-based sequence of the rice genome.</title>
        <authorList>
            <consortium name="International rice genome sequencing project (IRGSP)"/>
            <person name="Matsumoto T."/>
            <person name="Wu J."/>
            <person name="Kanamori H."/>
            <person name="Katayose Y."/>
            <person name="Fujisawa M."/>
            <person name="Namiki N."/>
            <person name="Mizuno H."/>
            <person name="Yamamoto K."/>
            <person name="Antonio B.A."/>
            <person name="Baba T."/>
            <person name="Sakata K."/>
            <person name="Nagamura Y."/>
            <person name="Aoki H."/>
            <person name="Arikawa K."/>
            <person name="Arita K."/>
            <person name="Bito T."/>
            <person name="Chiden Y."/>
            <person name="Fujitsuka N."/>
            <person name="Fukunaka R."/>
            <person name="Hamada M."/>
            <person name="Harada C."/>
            <person name="Hayashi A."/>
            <person name="Hijishita S."/>
            <person name="Honda M."/>
            <person name="Hosokawa S."/>
            <person name="Ichikawa Y."/>
            <person name="Idonuma A."/>
            <person name="Iijima M."/>
            <person name="Ikeda M."/>
            <person name="Ikeno M."/>
            <person name="Ito K."/>
            <person name="Ito S."/>
            <person name="Ito T."/>
            <person name="Ito Y."/>
            <person name="Ito Y."/>
            <person name="Iwabuchi A."/>
            <person name="Kamiya K."/>
            <person name="Karasawa W."/>
            <person name="Kurita K."/>
            <person name="Katagiri S."/>
            <person name="Kikuta A."/>
            <person name="Kobayashi H."/>
            <person name="Kobayashi N."/>
            <person name="Machita K."/>
            <person name="Maehara T."/>
            <person name="Masukawa M."/>
            <person name="Mizubayashi T."/>
            <person name="Mukai Y."/>
            <person name="Nagasaki H."/>
            <person name="Nagata Y."/>
            <person name="Naito S."/>
            <person name="Nakashima M."/>
            <person name="Nakama Y."/>
            <person name="Nakamichi Y."/>
            <person name="Nakamura M."/>
            <person name="Meguro A."/>
            <person name="Negishi M."/>
            <person name="Ohta I."/>
            <person name="Ohta T."/>
            <person name="Okamoto M."/>
            <person name="Ono N."/>
            <person name="Saji S."/>
            <person name="Sakaguchi M."/>
            <person name="Sakai K."/>
            <person name="Shibata M."/>
            <person name="Shimokawa T."/>
            <person name="Song J."/>
            <person name="Takazaki Y."/>
            <person name="Terasawa K."/>
            <person name="Tsugane M."/>
            <person name="Tsuji K."/>
            <person name="Ueda S."/>
            <person name="Waki K."/>
            <person name="Yamagata H."/>
            <person name="Yamamoto M."/>
            <person name="Yamamoto S."/>
            <person name="Yamane H."/>
            <person name="Yoshiki S."/>
            <person name="Yoshihara R."/>
            <person name="Yukawa K."/>
            <person name="Zhong H."/>
            <person name="Yano M."/>
            <person name="Yuan Q."/>
            <person name="Ouyang S."/>
            <person name="Liu J."/>
            <person name="Jones K.M."/>
            <person name="Gansberger K."/>
            <person name="Moffat K."/>
            <person name="Hill J."/>
            <person name="Bera J."/>
            <person name="Fadrosh D."/>
            <person name="Jin S."/>
            <person name="Johri S."/>
            <person name="Kim M."/>
            <person name="Overton L."/>
            <person name="Reardon M."/>
            <person name="Tsitrin T."/>
            <person name="Vuong H."/>
            <person name="Weaver B."/>
            <person name="Ciecko A."/>
            <person name="Tallon L."/>
            <person name="Jackson J."/>
            <person name="Pai G."/>
            <person name="Aken S.V."/>
            <person name="Utterback T."/>
            <person name="Reidmuller S."/>
            <person name="Feldblyum T."/>
            <person name="Hsiao J."/>
            <person name="Zismann V."/>
            <person name="Iobst S."/>
            <person name="de Vazeille A.R."/>
            <person name="Buell C.R."/>
            <person name="Ying K."/>
            <person name="Li Y."/>
            <person name="Lu T."/>
            <person name="Huang Y."/>
            <person name="Zhao Q."/>
            <person name="Feng Q."/>
            <person name="Zhang L."/>
            <person name="Zhu J."/>
            <person name="Weng Q."/>
            <person name="Mu J."/>
            <person name="Lu Y."/>
            <person name="Fan D."/>
            <person name="Liu Y."/>
            <person name="Guan J."/>
            <person name="Zhang Y."/>
            <person name="Yu S."/>
            <person name="Liu X."/>
            <person name="Zhang Y."/>
            <person name="Hong G."/>
            <person name="Han B."/>
            <person name="Choisne N."/>
            <person name="Demange N."/>
            <person name="Orjeda G."/>
            <person name="Samain S."/>
            <person name="Cattolico L."/>
            <person name="Pelletier E."/>
            <person name="Couloux A."/>
            <person name="Segurens B."/>
            <person name="Wincker P."/>
            <person name="D'Hont A."/>
            <person name="Scarpelli C."/>
            <person name="Weissenbach J."/>
            <person name="Salanoubat M."/>
            <person name="Quetier F."/>
            <person name="Yu Y."/>
            <person name="Kim H.R."/>
            <person name="Rambo T."/>
            <person name="Currie J."/>
            <person name="Collura K."/>
            <person name="Luo M."/>
            <person name="Yang T."/>
            <person name="Ammiraju J.S.S."/>
            <person name="Engler F."/>
            <person name="Soderlund C."/>
            <person name="Wing R.A."/>
            <person name="Palmer L.E."/>
            <person name="de la Bastide M."/>
            <person name="Spiegel L."/>
            <person name="Nascimento L."/>
            <person name="Zutavern T."/>
            <person name="O'Shaughnessy A."/>
            <person name="Dike S."/>
            <person name="Dedhia N."/>
            <person name="Preston R."/>
            <person name="Balija V."/>
            <person name="McCombie W.R."/>
            <person name="Chow T."/>
            <person name="Chen H."/>
            <person name="Chung M."/>
            <person name="Chen C."/>
            <person name="Shaw J."/>
            <person name="Wu H."/>
            <person name="Hsiao K."/>
            <person name="Chao Y."/>
            <person name="Chu M."/>
            <person name="Cheng C."/>
            <person name="Hour A."/>
            <person name="Lee P."/>
            <person name="Lin S."/>
            <person name="Lin Y."/>
            <person name="Liou J."/>
            <person name="Liu S."/>
            <person name="Hsing Y."/>
            <person name="Raghuvanshi S."/>
            <person name="Mohanty A."/>
            <person name="Bharti A.K."/>
            <person name="Gaur A."/>
            <person name="Gupta V."/>
            <person name="Kumar D."/>
            <person name="Ravi V."/>
            <person name="Vij S."/>
            <person name="Kapur A."/>
            <person name="Khurana P."/>
            <person name="Khurana P."/>
            <person name="Khurana J.P."/>
            <person name="Tyagi A.K."/>
            <person name="Gaikwad K."/>
            <person name="Singh A."/>
            <person name="Dalal V."/>
            <person name="Srivastava S."/>
            <person name="Dixit A."/>
            <person name="Pal A.K."/>
            <person name="Ghazi I.A."/>
            <person name="Yadav M."/>
            <person name="Pandit A."/>
            <person name="Bhargava A."/>
            <person name="Sureshbabu K."/>
            <person name="Batra K."/>
            <person name="Sharma T.R."/>
            <person name="Mohapatra T."/>
            <person name="Singh N.K."/>
            <person name="Messing J."/>
            <person name="Nelson A.B."/>
            <person name="Fuks G."/>
            <person name="Kavchok S."/>
            <person name="Keizer G."/>
            <person name="Linton E."/>
            <person name="Llaca V."/>
            <person name="Song R."/>
            <person name="Tanyolac B."/>
            <person name="Young S."/>
            <person name="Ho-Il K."/>
            <person name="Hahn J.H."/>
            <person name="Sangsakoo G."/>
            <person name="Vanavichit A."/>
            <person name="de Mattos Luiz.A.T."/>
            <person name="Zimmer P.D."/>
            <person name="Malone G."/>
            <person name="Dellagostin O."/>
            <person name="de Oliveira A.C."/>
            <person name="Bevan M."/>
            <person name="Bancroft I."/>
            <person name="Minx P."/>
            <person name="Cordum H."/>
            <person name="Wilson R."/>
            <person name="Cheng Z."/>
            <person name="Jin W."/>
            <person name="Jiang J."/>
            <person name="Leong S.A."/>
            <person name="Iwama H."/>
            <person name="Gojobori T."/>
            <person name="Itoh T."/>
            <person name="Niimura Y."/>
            <person name="Fujii Y."/>
            <person name="Habara T."/>
            <person name="Sakai H."/>
            <person name="Sato Y."/>
            <person name="Wilson G."/>
            <person name="Kumar K."/>
            <person name="McCouch S."/>
            <person name="Juretic N."/>
            <person name="Hoen D."/>
            <person name="Wright S."/>
            <person name="Bruskiewich R."/>
            <person name="Bureau T."/>
            <person name="Miyao A."/>
            <person name="Hirochika H."/>
            <person name="Nishikawa T."/>
            <person name="Kadowaki K."/>
            <person name="Sugiura M."/>
            <person name="Burr B."/>
            <person name="Sasaki T."/>
        </authorList>
    </citation>
    <scope>NUCLEOTIDE SEQUENCE [LARGE SCALE GENOMIC DNA]</scope>
    <source>
        <strain evidence="3">cv. Nipponbare</strain>
    </source>
</reference>
<name>C7J1E4_ORYSJ</name>
<dbReference type="KEGG" id="dosa:Os04g0458700"/>
<evidence type="ECO:0000313" key="3">
    <source>
        <dbReference type="Proteomes" id="UP000000763"/>
    </source>
</evidence>
<dbReference type="EMBL" id="AP008210">
    <property type="protein sequence ID" value="BAH92696.1"/>
    <property type="molecule type" value="Genomic_DNA"/>
</dbReference>